<keyword evidence="5" id="KW-1185">Reference proteome</keyword>
<dbReference type="Gene3D" id="2.40.160.120">
    <property type="match status" value="1"/>
</dbReference>
<dbReference type="InterPro" id="IPR000648">
    <property type="entry name" value="Oxysterol-bd"/>
</dbReference>
<dbReference type="InterPro" id="IPR037239">
    <property type="entry name" value="OSBP_sf"/>
</dbReference>
<feature type="compositionally biased region" description="Polar residues" evidence="3">
    <location>
        <begin position="18"/>
        <end position="44"/>
    </location>
</feature>
<feature type="region of interest" description="Disordered" evidence="3">
    <location>
        <begin position="1"/>
        <end position="46"/>
    </location>
</feature>
<gene>
    <name evidence="4" type="ORF">LTR24_001586</name>
</gene>
<evidence type="ECO:0000256" key="2">
    <source>
        <dbReference type="RuleBase" id="RU003844"/>
    </source>
</evidence>
<dbReference type="PANTHER" id="PTHR10972">
    <property type="entry name" value="OXYSTEROL-BINDING PROTEIN-RELATED"/>
    <property type="match status" value="1"/>
</dbReference>
<comment type="similarity">
    <text evidence="1 2">Belongs to the OSBP family.</text>
</comment>
<feature type="compositionally biased region" description="Low complexity" evidence="3">
    <location>
        <begin position="1"/>
        <end position="17"/>
    </location>
</feature>
<evidence type="ECO:0000313" key="5">
    <source>
        <dbReference type="Proteomes" id="UP001345013"/>
    </source>
</evidence>
<sequence length="467" mass="52333">MASAAPSSGLPSTTTTPHGSNPPSRPSTPNLSTPAPTSADTQIKGSDDSSRLKLFISILRKYVLQGTLQEGASPGFIGVADIANVRFSLPAQLIEPIPNLEYWHYIDRPETFVSIGKSDDELGRMLELLRFWFTKDLCNWEIKEDAPSISSPMKAPPQPPPDPLQSDKEEPIRISYITEQTSHHPPVSAYWVECPSRGLVARGYDQISAKFSGTYVKVIPGNHNKGLYVTLKNRGNEEYHMTHPESQLNGFLRGNLYISVADVVHITCPKTKLKALLNYVEESYFGKSQNKVTGVIYRYDPASDKYTKPKDVPDNDILVKVEGDWKDKVYYTIPSSKAVKSYPSLDPIKDKQLLIDTAPLMPVPKLVPPPGEQLDNESRKLWSEVSNAIHAKKYADATNIKQDVEQRQRDRAAEREKEKKVFKPRFFTNATDPMGKPELTPEGRKVIEDMQKLSFQIEPRLDDSVPA</sequence>
<dbReference type="PROSITE" id="PS01013">
    <property type="entry name" value="OSBP"/>
    <property type="match status" value="1"/>
</dbReference>
<dbReference type="PANTHER" id="PTHR10972:SF212">
    <property type="entry name" value="OXYSTEROL-BINDING PROTEIN-LIKE PROTEIN 1"/>
    <property type="match status" value="1"/>
</dbReference>
<proteinExistence type="inferred from homology"/>
<name>A0ABR0KL61_9EURO</name>
<dbReference type="EMBL" id="JAVRRG010000012">
    <property type="protein sequence ID" value="KAK5098958.1"/>
    <property type="molecule type" value="Genomic_DNA"/>
</dbReference>
<comment type="caution">
    <text evidence="4">The sequence shown here is derived from an EMBL/GenBank/DDBJ whole genome shotgun (WGS) entry which is preliminary data.</text>
</comment>
<feature type="compositionally biased region" description="Basic and acidic residues" evidence="3">
    <location>
        <begin position="402"/>
        <end position="421"/>
    </location>
</feature>
<accession>A0ABR0KL61</accession>
<dbReference type="InterPro" id="IPR018494">
    <property type="entry name" value="Oxysterol-bd_CS"/>
</dbReference>
<protein>
    <recommendedName>
        <fullName evidence="6">Oxysterol-binding protein</fullName>
    </recommendedName>
</protein>
<feature type="region of interest" description="Disordered" evidence="3">
    <location>
        <begin position="147"/>
        <end position="168"/>
    </location>
</feature>
<dbReference type="Pfam" id="PF01237">
    <property type="entry name" value="Oxysterol_BP"/>
    <property type="match status" value="1"/>
</dbReference>
<organism evidence="4 5">
    <name type="scientific">Lithohypha guttulata</name>
    <dbReference type="NCBI Taxonomy" id="1690604"/>
    <lineage>
        <taxon>Eukaryota</taxon>
        <taxon>Fungi</taxon>
        <taxon>Dikarya</taxon>
        <taxon>Ascomycota</taxon>
        <taxon>Pezizomycotina</taxon>
        <taxon>Eurotiomycetes</taxon>
        <taxon>Chaetothyriomycetidae</taxon>
        <taxon>Chaetothyriales</taxon>
        <taxon>Trichomeriaceae</taxon>
        <taxon>Lithohypha</taxon>
    </lineage>
</organism>
<feature type="compositionally biased region" description="Pro residues" evidence="3">
    <location>
        <begin position="154"/>
        <end position="163"/>
    </location>
</feature>
<dbReference type="Gene3D" id="3.30.70.3490">
    <property type="match status" value="1"/>
</dbReference>
<dbReference type="Proteomes" id="UP001345013">
    <property type="component" value="Unassembled WGS sequence"/>
</dbReference>
<dbReference type="SUPFAM" id="SSF144000">
    <property type="entry name" value="Oxysterol-binding protein-like"/>
    <property type="match status" value="1"/>
</dbReference>
<evidence type="ECO:0000256" key="1">
    <source>
        <dbReference type="ARBA" id="ARBA00008842"/>
    </source>
</evidence>
<evidence type="ECO:0008006" key="6">
    <source>
        <dbReference type="Google" id="ProtNLM"/>
    </source>
</evidence>
<evidence type="ECO:0000256" key="3">
    <source>
        <dbReference type="SAM" id="MobiDB-lite"/>
    </source>
</evidence>
<evidence type="ECO:0000313" key="4">
    <source>
        <dbReference type="EMBL" id="KAK5098958.1"/>
    </source>
</evidence>
<feature type="region of interest" description="Disordered" evidence="3">
    <location>
        <begin position="400"/>
        <end position="441"/>
    </location>
</feature>
<reference evidence="4 5" key="1">
    <citation type="submission" date="2023-08" db="EMBL/GenBank/DDBJ databases">
        <title>Black Yeasts Isolated from many extreme environments.</title>
        <authorList>
            <person name="Coleine C."/>
            <person name="Stajich J.E."/>
            <person name="Selbmann L."/>
        </authorList>
    </citation>
    <scope>NUCLEOTIDE SEQUENCE [LARGE SCALE GENOMIC DNA]</scope>
    <source>
        <strain evidence="4 5">CCFEE 5885</strain>
    </source>
</reference>